<dbReference type="Proteomes" id="UP000198415">
    <property type="component" value="Unassembled WGS sequence"/>
</dbReference>
<evidence type="ECO:0000313" key="1">
    <source>
        <dbReference type="EMBL" id="SNS36412.1"/>
    </source>
</evidence>
<dbReference type="OrthoDB" id="1525338at2"/>
<protein>
    <submittedName>
        <fullName evidence="1">Uncharacterized protein</fullName>
    </submittedName>
</protein>
<dbReference type="RefSeq" id="WP_089296641.1">
    <property type="nucleotide sequence ID" value="NZ_BOMU01000070.1"/>
</dbReference>
<accession>A0A239DXH5</accession>
<gene>
    <name evidence="1" type="ORF">SAMN06264365_114118</name>
</gene>
<reference evidence="1 2" key="1">
    <citation type="submission" date="2017-06" db="EMBL/GenBank/DDBJ databases">
        <authorList>
            <person name="Kim H.J."/>
            <person name="Triplett B.A."/>
        </authorList>
    </citation>
    <scope>NUCLEOTIDE SEQUENCE [LARGE SCALE GENOMIC DNA]</scope>
    <source>
        <strain evidence="1 2">DSM 43151</strain>
    </source>
</reference>
<evidence type="ECO:0000313" key="2">
    <source>
        <dbReference type="Proteomes" id="UP000198415"/>
    </source>
</evidence>
<keyword evidence="2" id="KW-1185">Reference proteome</keyword>
<sequence>MTPCAVTTGFFTLGKCGQMAVAGCPACGRALCADHVADGGLCPECAAARNQFGHPAAAAAYRRRAHRHRTAQEYTDVGWYAGLDTYDRAPFDPGAGADQDYLDDGADALVDS</sequence>
<dbReference type="AlphaFoldDB" id="A0A239DXH5"/>
<dbReference type="EMBL" id="FZNR01000014">
    <property type="protein sequence ID" value="SNS36412.1"/>
    <property type="molecule type" value="Genomic_DNA"/>
</dbReference>
<organism evidence="1 2">
    <name type="scientific">Actinoplanes regularis</name>
    <dbReference type="NCBI Taxonomy" id="52697"/>
    <lineage>
        <taxon>Bacteria</taxon>
        <taxon>Bacillati</taxon>
        <taxon>Actinomycetota</taxon>
        <taxon>Actinomycetes</taxon>
        <taxon>Micromonosporales</taxon>
        <taxon>Micromonosporaceae</taxon>
        <taxon>Actinoplanes</taxon>
    </lineage>
</organism>
<proteinExistence type="predicted"/>
<name>A0A239DXH5_9ACTN</name>